<comment type="caution">
    <text evidence="6">The sequence shown here is derived from an EMBL/GenBank/DDBJ whole genome shotgun (WGS) entry which is preliminary data.</text>
</comment>
<feature type="transmembrane region" description="Helical" evidence="5">
    <location>
        <begin position="91"/>
        <end position="116"/>
    </location>
</feature>
<keyword evidence="6" id="KW-0328">Glycosyltransferase</keyword>
<sequence>MTSLQQRPDVVLRTSRARSLLTLSRPQQWHKAIMLYAAPAAAGVIDQPNALLRATIAAIAFTLLSVAIYALNDVRDAPDDRRHPTKQHRPIASGALSPRAAIAWAAITSAAGLVVIAQLGPATSGLAVAYLVTQLLYVYGLKHIAVVDVIAVALGFVLRAAAGATATGVPVSNWFLLVSLFGALFLVAGKRRAERGASTADARTRPVLAAYTAAWLDQLTTVALLGTCLSYGLWAFQYLGDDVYRQLLTVSFLPFLTALLRYGFLVSTGRGELPEHELFRDRVLLVAGLSWAALLGVGLYLA</sequence>
<gene>
    <name evidence="6" type="ORF">GCM10022235_64200</name>
</gene>
<comment type="subcellular location">
    <subcellularLocation>
        <location evidence="1">Membrane</location>
        <topology evidence="1">Multi-pass membrane protein</topology>
    </subcellularLocation>
</comment>
<evidence type="ECO:0000313" key="7">
    <source>
        <dbReference type="Proteomes" id="UP001501222"/>
    </source>
</evidence>
<dbReference type="Pfam" id="PF01040">
    <property type="entry name" value="UbiA"/>
    <property type="match status" value="1"/>
</dbReference>
<dbReference type="Gene3D" id="1.10.357.140">
    <property type="entry name" value="UbiA prenyltransferase"/>
    <property type="match status" value="1"/>
</dbReference>
<dbReference type="EMBL" id="BAABAA010000011">
    <property type="protein sequence ID" value="GAA3584875.1"/>
    <property type="molecule type" value="Genomic_DNA"/>
</dbReference>
<dbReference type="Proteomes" id="UP001501222">
    <property type="component" value="Unassembled WGS sequence"/>
</dbReference>
<keyword evidence="6" id="KW-0808">Transferase</keyword>
<dbReference type="InterPro" id="IPR044878">
    <property type="entry name" value="UbiA_sf"/>
</dbReference>
<keyword evidence="7" id="KW-1185">Reference proteome</keyword>
<dbReference type="RefSeq" id="WP_344846792.1">
    <property type="nucleotide sequence ID" value="NZ_BAABAA010000011.1"/>
</dbReference>
<reference evidence="7" key="1">
    <citation type="journal article" date="2019" name="Int. J. Syst. Evol. Microbiol.">
        <title>The Global Catalogue of Microorganisms (GCM) 10K type strain sequencing project: providing services to taxonomists for standard genome sequencing and annotation.</title>
        <authorList>
            <consortium name="The Broad Institute Genomics Platform"/>
            <consortium name="The Broad Institute Genome Sequencing Center for Infectious Disease"/>
            <person name="Wu L."/>
            <person name="Ma J."/>
        </authorList>
    </citation>
    <scope>NUCLEOTIDE SEQUENCE [LARGE SCALE GENOMIC DNA]</scope>
    <source>
        <strain evidence="7">JCM 16928</strain>
    </source>
</reference>
<evidence type="ECO:0000256" key="5">
    <source>
        <dbReference type="SAM" id="Phobius"/>
    </source>
</evidence>
<keyword evidence="4 5" id="KW-0472">Membrane</keyword>
<evidence type="ECO:0000256" key="1">
    <source>
        <dbReference type="ARBA" id="ARBA00004141"/>
    </source>
</evidence>
<feature type="transmembrane region" description="Helical" evidence="5">
    <location>
        <begin position="146"/>
        <end position="165"/>
    </location>
</feature>
<evidence type="ECO:0000256" key="4">
    <source>
        <dbReference type="ARBA" id="ARBA00023136"/>
    </source>
</evidence>
<dbReference type="InterPro" id="IPR000537">
    <property type="entry name" value="UbiA_prenyltransferase"/>
</dbReference>
<keyword evidence="2 5" id="KW-0812">Transmembrane</keyword>
<dbReference type="PANTHER" id="PTHR11048:SF5">
    <property type="entry name" value="DECAPRENYL-PHOSPHATE PHOSPHORIBOSYLTRANSFERASE"/>
    <property type="match status" value="1"/>
</dbReference>
<proteinExistence type="predicted"/>
<evidence type="ECO:0000256" key="2">
    <source>
        <dbReference type="ARBA" id="ARBA00022692"/>
    </source>
</evidence>
<evidence type="ECO:0000313" key="6">
    <source>
        <dbReference type="EMBL" id="GAA3584875.1"/>
    </source>
</evidence>
<dbReference type="GO" id="GO:0016757">
    <property type="term" value="F:glycosyltransferase activity"/>
    <property type="evidence" value="ECO:0007669"/>
    <property type="project" value="UniProtKB-KW"/>
</dbReference>
<dbReference type="NCBIfam" id="NF008978">
    <property type="entry name" value="PRK12324.1-4"/>
    <property type="match status" value="1"/>
</dbReference>
<feature type="transmembrane region" description="Helical" evidence="5">
    <location>
        <begin position="50"/>
        <end position="71"/>
    </location>
</feature>
<dbReference type="PANTHER" id="PTHR11048">
    <property type="entry name" value="PRENYLTRANSFERASES"/>
    <property type="match status" value="1"/>
</dbReference>
<keyword evidence="3 5" id="KW-1133">Transmembrane helix</keyword>
<organism evidence="6 7">
    <name type="scientific">Kribbella ginsengisoli</name>
    <dbReference type="NCBI Taxonomy" id="363865"/>
    <lineage>
        <taxon>Bacteria</taxon>
        <taxon>Bacillati</taxon>
        <taxon>Actinomycetota</taxon>
        <taxon>Actinomycetes</taxon>
        <taxon>Propionibacteriales</taxon>
        <taxon>Kribbellaceae</taxon>
        <taxon>Kribbella</taxon>
    </lineage>
</organism>
<feature type="transmembrane region" description="Helical" evidence="5">
    <location>
        <begin position="243"/>
        <end position="262"/>
    </location>
</feature>
<evidence type="ECO:0000256" key="3">
    <source>
        <dbReference type="ARBA" id="ARBA00022989"/>
    </source>
</evidence>
<name>A0ABP6YJW4_9ACTN</name>
<protein>
    <submittedName>
        <fullName evidence="6">Decaprenyl-phosphate phosphoribosyltransferase</fullName>
    </submittedName>
</protein>
<feature type="transmembrane region" description="Helical" evidence="5">
    <location>
        <begin position="283"/>
        <end position="301"/>
    </location>
</feature>
<dbReference type="InterPro" id="IPR039653">
    <property type="entry name" value="Prenyltransferase"/>
</dbReference>
<feature type="transmembrane region" description="Helical" evidence="5">
    <location>
        <begin position="171"/>
        <end position="188"/>
    </location>
</feature>
<accession>A0ABP6YJW4</accession>
<dbReference type="CDD" id="cd13963">
    <property type="entry name" value="PT_UbiA_2"/>
    <property type="match status" value="1"/>
</dbReference>